<evidence type="ECO:0008006" key="4">
    <source>
        <dbReference type="Google" id="ProtNLM"/>
    </source>
</evidence>
<protein>
    <recommendedName>
        <fullName evidence="4">Alginate export domain-containing protein</fullName>
    </recommendedName>
</protein>
<dbReference type="EMBL" id="JAGQHS010000014">
    <property type="protein sequence ID" value="MCA9755013.1"/>
    <property type="molecule type" value="Genomic_DNA"/>
</dbReference>
<name>A0A956NBQ7_UNCEI</name>
<reference evidence="2" key="2">
    <citation type="journal article" date="2021" name="Microbiome">
        <title>Successional dynamics and alternative stable states in a saline activated sludge microbial community over 9 years.</title>
        <authorList>
            <person name="Wang Y."/>
            <person name="Ye J."/>
            <person name="Ju F."/>
            <person name="Liu L."/>
            <person name="Boyd J.A."/>
            <person name="Deng Y."/>
            <person name="Parks D.H."/>
            <person name="Jiang X."/>
            <person name="Yin X."/>
            <person name="Woodcroft B.J."/>
            <person name="Tyson G.W."/>
            <person name="Hugenholtz P."/>
            <person name="Polz M.F."/>
            <person name="Zhang T."/>
        </authorList>
    </citation>
    <scope>NUCLEOTIDE SEQUENCE</scope>
    <source>
        <strain evidence="2">HKST-UBA02</strain>
    </source>
</reference>
<evidence type="ECO:0000313" key="2">
    <source>
        <dbReference type="EMBL" id="MCA9755013.1"/>
    </source>
</evidence>
<dbReference type="Proteomes" id="UP000739538">
    <property type="component" value="Unassembled WGS sequence"/>
</dbReference>
<sequence length="493" mass="54453">MRVSIRSYLAVLPLALLATLAPDASAQYLEYRADELGVPVDPAARGIRLLAMGGMRFTIPDENNEITLSDFGQNIAGIASDKDGWSVESWFSRSRTVDESSRLVGDETLRDRLALTSEVMNNRVIYRNGSGRAVGSSFQWVAHSTSDRYGDRSKIRGPLLQAFWNESIGDLALGLSLQRWTDRQSLVSPDVFSIQHRSDVFGWTVAGSYPVAFLELGAQATIERVTIEGSSRDASGFHQDDLEWLRPTKKFRFSAFLPNGGDLELGVNLSTFTLDGAEEANISWSRQFPGNPGGFQFDRKVPTFEEEESGTRIEARALYWLGWAPRVSGFVAHESRSSDVTESPNFIGSRRQGSLDRSRNEIGGGLGTSLFDEELTLAVEGMGIFTTDDTVDLYGAKAQTKARDVSGRVGFEWFTRPDFILRGGYERLLLDSDVDGPFTLQTGQAASVGFGWVPKGATYVLDGLFRYVDRTPDETGGEERDGFELAVYGRLLF</sequence>
<organism evidence="2 3">
    <name type="scientific">Eiseniibacteriota bacterium</name>
    <dbReference type="NCBI Taxonomy" id="2212470"/>
    <lineage>
        <taxon>Bacteria</taxon>
        <taxon>Candidatus Eiseniibacteriota</taxon>
    </lineage>
</organism>
<feature type="signal peptide" evidence="1">
    <location>
        <begin position="1"/>
        <end position="26"/>
    </location>
</feature>
<feature type="chain" id="PRO_5037029280" description="Alginate export domain-containing protein" evidence="1">
    <location>
        <begin position="27"/>
        <end position="493"/>
    </location>
</feature>
<comment type="caution">
    <text evidence="2">The sequence shown here is derived from an EMBL/GenBank/DDBJ whole genome shotgun (WGS) entry which is preliminary data.</text>
</comment>
<keyword evidence="1" id="KW-0732">Signal</keyword>
<reference evidence="2" key="1">
    <citation type="submission" date="2020-04" db="EMBL/GenBank/DDBJ databases">
        <authorList>
            <person name="Zhang T."/>
        </authorList>
    </citation>
    <scope>NUCLEOTIDE SEQUENCE</scope>
    <source>
        <strain evidence="2">HKST-UBA02</strain>
    </source>
</reference>
<evidence type="ECO:0000313" key="3">
    <source>
        <dbReference type="Proteomes" id="UP000739538"/>
    </source>
</evidence>
<accession>A0A956NBQ7</accession>
<proteinExistence type="predicted"/>
<evidence type="ECO:0000256" key="1">
    <source>
        <dbReference type="SAM" id="SignalP"/>
    </source>
</evidence>
<gene>
    <name evidence="2" type="ORF">KDA27_04360</name>
</gene>
<dbReference type="AlphaFoldDB" id="A0A956NBQ7"/>